<evidence type="ECO:0000313" key="5">
    <source>
        <dbReference type="Proteomes" id="UP001174909"/>
    </source>
</evidence>
<dbReference type="GO" id="GO:0051260">
    <property type="term" value="P:protein homooligomerization"/>
    <property type="evidence" value="ECO:0007669"/>
    <property type="project" value="InterPro"/>
</dbReference>
<dbReference type="Gene3D" id="3.30.710.10">
    <property type="entry name" value="Potassium Channel Kv1.1, Chain A"/>
    <property type="match status" value="1"/>
</dbReference>
<comment type="caution">
    <text evidence="4">The sequence shown here is derived from an EMBL/GenBank/DDBJ whole genome shotgun (WGS) entry which is preliminary data.</text>
</comment>
<dbReference type="Proteomes" id="UP001174909">
    <property type="component" value="Unassembled WGS sequence"/>
</dbReference>
<dbReference type="InterPro" id="IPR011333">
    <property type="entry name" value="SKP1/BTB/POZ_sf"/>
</dbReference>
<organism evidence="4 5">
    <name type="scientific">Geodia barretti</name>
    <name type="common">Barrett's horny sponge</name>
    <dbReference type="NCBI Taxonomy" id="519541"/>
    <lineage>
        <taxon>Eukaryota</taxon>
        <taxon>Metazoa</taxon>
        <taxon>Porifera</taxon>
        <taxon>Demospongiae</taxon>
        <taxon>Heteroscleromorpha</taxon>
        <taxon>Tetractinellida</taxon>
        <taxon>Astrophorina</taxon>
        <taxon>Geodiidae</taxon>
        <taxon>Geodia</taxon>
    </lineage>
</organism>
<dbReference type="SMART" id="SM00225">
    <property type="entry name" value="BTB"/>
    <property type="match status" value="1"/>
</dbReference>
<keyword evidence="5" id="KW-1185">Reference proteome</keyword>
<dbReference type="AlphaFoldDB" id="A0AA35S5U4"/>
<dbReference type="InterPro" id="IPR000210">
    <property type="entry name" value="BTB/POZ_dom"/>
</dbReference>
<feature type="compositionally biased region" description="Basic and acidic residues" evidence="2">
    <location>
        <begin position="15"/>
        <end position="25"/>
    </location>
</feature>
<accession>A0AA35S5U4</accession>
<gene>
    <name evidence="4" type="ORF">GBAR_LOCUS13714</name>
</gene>
<reference evidence="4" key="1">
    <citation type="submission" date="2023-03" db="EMBL/GenBank/DDBJ databases">
        <authorList>
            <person name="Steffen K."/>
            <person name="Cardenas P."/>
        </authorList>
    </citation>
    <scope>NUCLEOTIDE SEQUENCE</scope>
</reference>
<proteinExistence type="predicted"/>
<dbReference type="Pfam" id="PF02214">
    <property type="entry name" value="BTB_2"/>
    <property type="match status" value="1"/>
</dbReference>
<feature type="region of interest" description="Disordered" evidence="2">
    <location>
        <begin position="1"/>
        <end position="34"/>
    </location>
</feature>
<dbReference type="PANTHER" id="PTHR11145:SF8">
    <property type="entry name" value="RE57120P"/>
    <property type="match status" value="1"/>
</dbReference>
<dbReference type="InterPro" id="IPR003131">
    <property type="entry name" value="T1-type_BTB"/>
</dbReference>
<keyword evidence="1" id="KW-0175">Coiled coil</keyword>
<evidence type="ECO:0000259" key="3">
    <source>
        <dbReference type="SMART" id="SM00225"/>
    </source>
</evidence>
<dbReference type="InterPro" id="IPR045068">
    <property type="entry name" value="BACURD1-3"/>
</dbReference>
<name>A0AA35S5U4_GEOBA</name>
<dbReference type="PANTHER" id="PTHR11145">
    <property type="entry name" value="BTB/POZ DOMAIN-CONTAINING ADAPTER FOR CUL3-MEDIATED RHOA DEGRADATION PROTEIN FAMILY MEMBER"/>
    <property type="match status" value="1"/>
</dbReference>
<sequence>MAERLPSSKNMLRSRGQDERSERRRVSTASSRDEEIEETLQRIQKQGKYVKMNVGGVLYCTTLGTLTKHDNMLRAMFSERIPLQKDDEGWVIIDRSGKHFGSILNYIRDDFICLPDSKVECMELLSEAKYYCLTDLVEQLEEQLERLRDDYHKICRVPVITSLDEETRIVSTSVKPVIKLLYNRGNNKYSYTTNSDDNLLKNIELFDKLSVRFGQRIKFIKDIVGRGEICCWAFYGHAKKIAEVCCESIVYATDRKHTKIEFPEAKRSWTKLST</sequence>
<evidence type="ECO:0000313" key="4">
    <source>
        <dbReference type="EMBL" id="CAI8023479.1"/>
    </source>
</evidence>
<evidence type="ECO:0000256" key="2">
    <source>
        <dbReference type="SAM" id="MobiDB-lite"/>
    </source>
</evidence>
<feature type="domain" description="BTB" evidence="3">
    <location>
        <begin position="48"/>
        <end position="148"/>
    </location>
</feature>
<protein>
    <submittedName>
        <fullName evidence="4">BTB/POZ domain-containing adapter for CUL3-mediated RhoA degradation protein 3</fullName>
    </submittedName>
</protein>
<dbReference type="EMBL" id="CASHTH010002007">
    <property type="protein sequence ID" value="CAI8023479.1"/>
    <property type="molecule type" value="Genomic_DNA"/>
</dbReference>
<dbReference type="SUPFAM" id="SSF54695">
    <property type="entry name" value="POZ domain"/>
    <property type="match status" value="1"/>
</dbReference>
<feature type="coiled-coil region" evidence="1">
    <location>
        <begin position="130"/>
        <end position="157"/>
    </location>
</feature>
<evidence type="ECO:0000256" key="1">
    <source>
        <dbReference type="SAM" id="Coils"/>
    </source>
</evidence>